<proteinExistence type="predicted"/>
<keyword evidence="1" id="KW-0496">Mitochondrion</keyword>
<organism evidence="1">
    <name type="scientific">Utricularia reniformis</name>
    <dbReference type="NCBI Taxonomy" id="192314"/>
    <lineage>
        <taxon>Eukaryota</taxon>
        <taxon>Viridiplantae</taxon>
        <taxon>Streptophyta</taxon>
        <taxon>Embryophyta</taxon>
        <taxon>Tracheophyta</taxon>
        <taxon>Spermatophyta</taxon>
        <taxon>Magnoliopsida</taxon>
        <taxon>eudicotyledons</taxon>
        <taxon>Gunneridae</taxon>
        <taxon>Pentapetalae</taxon>
        <taxon>asterids</taxon>
        <taxon>lamiids</taxon>
        <taxon>Lamiales</taxon>
        <taxon>Lentibulariaceae</taxon>
        <taxon>Utricularia</taxon>
    </lineage>
</organism>
<evidence type="ECO:0000313" key="1">
    <source>
        <dbReference type="EMBL" id="ART30388.1"/>
    </source>
</evidence>
<geneLocation type="mitochondrion" evidence="1"/>
<dbReference type="AlphaFoldDB" id="A0A1Y0AZ09"/>
<dbReference type="EMBL" id="KY774314">
    <property type="protein sequence ID" value="ART30388.1"/>
    <property type="molecule type" value="Genomic_DNA"/>
</dbReference>
<gene>
    <name evidence="1" type="ORF">AEK19_MT1568</name>
</gene>
<protein>
    <submittedName>
        <fullName evidence="1">Uncharacterized protein</fullName>
    </submittedName>
</protein>
<reference evidence="1" key="1">
    <citation type="submission" date="2017-03" db="EMBL/GenBank/DDBJ databases">
        <title>The mitochondrial genome of the carnivorous plant Utricularia reniformis (Lentibulariaceae): structure, comparative analysis and evolutionary landmarks.</title>
        <authorList>
            <person name="Silva S.R."/>
            <person name="Alvarenga D.O."/>
            <person name="Michael T.P."/>
            <person name="Miranda V.F.O."/>
            <person name="Varani A.M."/>
        </authorList>
    </citation>
    <scope>NUCLEOTIDE SEQUENCE</scope>
</reference>
<name>A0A1Y0AZ09_9LAMI</name>
<sequence length="49" mass="5791">MPSDYFINQDRIHCRRIEKYKTLKPTHQGLCIYTILTHCPNILNLLSTS</sequence>
<accession>A0A1Y0AZ09</accession>